<sequence length="98" mass="10358">MSAQPAEQPYNPYRLEAGQGPQTLAELRAALAEASPADLTRFDAKLAGARLDQVPDVIAEYRHVWALRTRPEARAALAAALAGTAELVTYPVGEGTAA</sequence>
<keyword evidence="2" id="KW-1185">Reference proteome</keyword>
<name>A0ABW0ZA70_9ACTN</name>
<accession>A0ABW0ZA70</accession>
<dbReference type="RefSeq" id="WP_390321425.1">
    <property type="nucleotide sequence ID" value="NZ_JBHSPB010000037.1"/>
</dbReference>
<reference evidence="2" key="1">
    <citation type="journal article" date="2019" name="Int. J. Syst. Evol. Microbiol.">
        <title>The Global Catalogue of Microorganisms (GCM) 10K type strain sequencing project: providing services to taxonomists for standard genome sequencing and annotation.</title>
        <authorList>
            <consortium name="The Broad Institute Genomics Platform"/>
            <consortium name="The Broad Institute Genome Sequencing Center for Infectious Disease"/>
            <person name="Wu L."/>
            <person name="Ma J."/>
        </authorList>
    </citation>
    <scope>NUCLEOTIDE SEQUENCE [LARGE SCALE GENOMIC DNA]</scope>
    <source>
        <strain evidence="2">CGMCC 4.7304</strain>
    </source>
</reference>
<gene>
    <name evidence="1" type="ORF">ACFP1Z_32390</name>
</gene>
<organism evidence="1 2">
    <name type="scientific">Streptomyces gamaensis</name>
    <dbReference type="NCBI Taxonomy" id="1763542"/>
    <lineage>
        <taxon>Bacteria</taxon>
        <taxon>Bacillati</taxon>
        <taxon>Actinomycetota</taxon>
        <taxon>Actinomycetes</taxon>
        <taxon>Kitasatosporales</taxon>
        <taxon>Streptomycetaceae</taxon>
        <taxon>Streptomyces</taxon>
    </lineage>
</organism>
<proteinExistence type="predicted"/>
<evidence type="ECO:0000313" key="1">
    <source>
        <dbReference type="EMBL" id="MFC5724858.1"/>
    </source>
</evidence>
<dbReference type="Proteomes" id="UP001596083">
    <property type="component" value="Unassembled WGS sequence"/>
</dbReference>
<dbReference type="EMBL" id="JBHSPB010000037">
    <property type="protein sequence ID" value="MFC5724858.1"/>
    <property type="molecule type" value="Genomic_DNA"/>
</dbReference>
<protein>
    <submittedName>
        <fullName evidence="1">Uncharacterized protein</fullName>
    </submittedName>
</protein>
<comment type="caution">
    <text evidence="1">The sequence shown here is derived from an EMBL/GenBank/DDBJ whole genome shotgun (WGS) entry which is preliminary data.</text>
</comment>
<evidence type="ECO:0000313" key="2">
    <source>
        <dbReference type="Proteomes" id="UP001596083"/>
    </source>
</evidence>